<evidence type="ECO:0000256" key="4">
    <source>
        <dbReference type="ARBA" id="ARBA00023242"/>
    </source>
</evidence>
<evidence type="ECO:0000313" key="8">
    <source>
        <dbReference type="Proteomes" id="UP000324897"/>
    </source>
</evidence>
<keyword evidence="3" id="KW-0963">Cytoplasm</keyword>
<name>A0A5J9V1R6_9POAL</name>
<evidence type="ECO:0000256" key="5">
    <source>
        <dbReference type="SAM" id="MobiDB-lite"/>
    </source>
</evidence>
<dbReference type="GO" id="GO:0005737">
    <property type="term" value="C:cytoplasm"/>
    <property type="evidence" value="ECO:0007669"/>
    <property type="project" value="UniProtKB-SubCell"/>
</dbReference>
<comment type="subcellular location">
    <subcellularLocation>
        <location evidence="2">Cytoplasm</location>
    </subcellularLocation>
    <subcellularLocation>
        <location evidence="1">Nucleus</location>
    </subcellularLocation>
</comment>
<feature type="compositionally biased region" description="Basic and acidic residues" evidence="5">
    <location>
        <begin position="153"/>
        <end position="165"/>
    </location>
</feature>
<keyword evidence="8" id="KW-1185">Reference proteome</keyword>
<feature type="region of interest" description="Disordered" evidence="5">
    <location>
        <begin position="145"/>
        <end position="165"/>
    </location>
</feature>
<dbReference type="Gene3D" id="1.10.246.200">
    <property type="entry name" value="WPP domain"/>
    <property type="match status" value="1"/>
</dbReference>
<protein>
    <recommendedName>
        <fullName evidence="6">WPP domain-containing protein</fullName>
    </recommendedName>
</protein>
<dbReference type="PANTHER" id="PTHR46761:SF2">
    <property type="entry name" value="RAN GTPASE-ACTIVATING PROTEIN 1"/>
    <property type="match status" value="1"/>
</dbReference>
<dbReference type="EMBL" id="RWGY01000011">
    <property type="protein sequence ID" value="TVU29307.1"/>
    <property type="molecule type" value="Genomic_DNA"/>
</dbReference>
<dbReference type="GO" id="GO:0005096">
    <property type="term" value="F:GTPase activator activity"/>
    <property type="evidence" value="ECO:0007669"/>
    <property type="project" value="InterPro"/>
</dbReference>
<accession>A0A5J9V1R6</accession>
<organism evidence="7 8">
    <name type="scientific">Eragrostis curvula</name>
    <name type="common">weeping love grass</name>
    <dbReference type="NCBI Taxonomy" id="38414"/>
    <lineage>
        <taxon>Eukaryota</taxon>
        <taxon>Viridiplantae</taxon>
        <taxon>Streptophyta</taxon>
        <taxon>Embryophyta</taxon>
        <taxon>Tracheophyta</taxon>
        <taxon>Spermatophyta</taxon>
        <taxon>Magnoliopsida</taxon>
        <taxon>Liliopsida</taxon>
        <taxon>Poales</taxon>
        <taxon>Poaceae</taxon>
        <taxon>PACMAD clade</taxon>
        <taxon>Chloridoideae</taxon>
        <taxon>Eragrostideae</taxon>
        <taxon>Eragrostidinae</taxon>
        <taxon>Eragrostis</taxon>
    </lineage>
</organism>
<dbReference type="InterPro" id="IPR045203">
    <property type="entry name" value="RanGAP1/2"/>
</dbReference>
<feature type="region of interest" description="Disordered" evidence="5">
    <location>
        <begin position="259"/>
        <end position="293"/>
    </location>
</feature>
<sequence length="293" mass="32972">TRCTTFALAPPKTIRGFVANISLRNKEYHPKVLDMWPPDESTRECHVDQLASNMSNQTYAGRVYGVLGKEDAYENAERIERACFDKGEEHFKEHGGDGRSALRLYAKEACKMVTEVMERAPRTAKKFRHAWLQDTIEILNKMRQVPTEAAKQGPDRKRAFNHEPDEAVDLASSSLTNSRKSGKRICFKDMSFGIGDANVDAGRDLKLDVSTNTHMKVGARCSTQWIMERLEYVLTKINGNFISNEGVDGVKKILEAVRSTNEKESDGEAEDDNEEHVKEDNGGLDPKMKNTEG</sequence>
<dbReference type="GO" id="GO:0005634">
    <property type="term" value="C:nucleus"/>
    <property type="evidence" value="ECO:0007669"/>
    <property type="project" value="UniProtKB-SubCell"/>
</dbReference>
<dbReference type="InterPro" id="IPR038214">
    <property type="entry name" value="WPP_sf"/>
</dbReference>
<evidence type="ECO:0000256" key="1">
    <source>
        <dbReference type="ARBA" id="ARBA00004123"/>
    </source>
</evidence>
<dbReference type="InterPro" id="IPR025265">
    <property type="entry name" value="WPP_dom"/>
</dbReference>
<reference evidence="7 8" key="1">
    <citation type="journal article" date="2019" name="Sci. Rep.">
        <title>A high-quality genome of Eragrostis curvula grass provides insights into Poaceae evolution and supports new strategies to enhance forage quality.</title>
        <authorList>
            <person name="Carballo J."/>
            <person name="Santos B.A.C.M."/>
            <person name="Zappacosta D."/>
            <person name="Garbus I."/>
            <person name="Selva J.P."/>
            <person name="Gallo C.A."/>
            <person name="Diaz A."/>
            <person name="Albertini E."/>
            <person name="Caccamo M."/>
            <person name="Echenique V."/>
        </authorList>
    </citation>
    <scope>NUCLEOTIDE SEQUENCE [LARGE SCALE GENOMIC DNA]</scope>
    <source>
        <strain evidence="8">cv. Victoria</strain>
        <tissue evidence="7">Leaf</tissue>
    </source>
</reference>
<evidence type="ECO:0000256" key="2">
    <source>
        <dbReference type="ARBA" id="ARBA00004496"/>
    </source>
</evidence>
<dbReference type="PANTHER" id="PTHR46761">
    <property type="entry name" value="RAN GTPASE-ACTIVATING PROTEIN 1"/>
    <property type="match status" value="1"/>
</dbReference>
<dbReference type="Gramene" id="TVU29307">
    <property type="protein sequence ID" value="TVU29307"/>
    <property type="gene ID" value="EJB05_20870"/>
</dbReference>
<feature type="domain" description="WPP" evidence="6">
    <location>
        <begin position="33"/>
        <end position="125"/>
    </location>
</feature>
<dbReference type="AlphaFoldDB" id="A0A5J9V1R6"/>
<feature type="compositionally biased region" description="Basic and acidic residues" evidence="5">
    <location>
        <begin position="275"/>
        <end position="293"/>
    </location>
</feature>
<keyword evidence="4" id="KW-0539">Nucleus</keyword>
<gene>
    <name evidence="7" type="ORF">EJB05_20870</name>
</gene>
<dbReference type="OrthoDB" id="120976at2759"/>
<evidence type="ECO:0000256" key="3">
    <source>
        <dbReference type="ARBA" id="ARBA00022490"/>
    </source>
</evidence>
<feature type="non-terminal residue" evidence="7">
    <location>
        <position position="1"/>
    </location>
</feature>
<dbReference type="Pfam" id="PF13943">
    <property type="entry name" value="WPP"/>
    <property type="match status" value="1"/>
</dbReference>
<evidence type="ECO:0000313" key="7">
    <source>
        <dbReference type="EMBL" id="TVU29307.1"/>
    </source>
</evidence>
<evidence type="ECO:0000259" key="6">
    <source>
        <dbReference type="Pfam" id="PF13943"/>
    </source>
</evidence>
<dbReference type="Proteomes" id="UP000324897">
    <property type="component" value="Chromosome 1"/>
</dbReference>
<comment type="caution">
    <text evidence="7">The sequence shown here is derived from an EMBL/GenBank/DDBJ whole genome shotgun (WGS) entry which is preliminary data.</text>
</comment>
<proteinExistence type="predicted"/>